<dbReference type="InterPro" id="IPR002207">
    <property type="entry name" value="Peroxidase_I"/>
</dbReference>
<organism evidence="9 10">
    <name type="scientific">Perkinsus olseni</name>
    <name type="common">Perkinsus atlanticus</name>
    <dbReference type="NCBI Taxonomy" id="32597"/>
    <lineage>
        <taxon>Eukaryota</taxon>
        <taxon>Sar</taxon>
        <taxon>Alveolata</taxon>
        <taxon>Perkinsozoa</taxon>
        <taxon>Perkinsea</taxon>
        <taxon>Perkinsida</taxon>
        <taxon>Perkinsidae</taxon>
        <taxon>Perkinsus</taxon>
    </lineage>
</organism>
<dbReference type="GO" id="GO:0031071">
    <property type="term" value="F:cysteine desulfurase activity"/>
    <property type="evidence" value="ECO:0007669"/>
    <property type="project" value="UniProtKB-EC"/>
</dbReference>
<dbReference type="Pfam" id="PF00266">
    <property type="entry name" value="Aminotran_5"/>
    <property type="match status" value="1"/>
</dbReference>
<evidence type="ECO:0000256" key="2">
    <source>
        <dbReference type="ARBA" id="ARBA00010447"/>
    </source>
</evidence>
<reference evidence="9 10" key="1">
    <citation type="submission" date="2020-04" db="EMBL/GenBank/DDBJ databases">
        <title>Perkinsus olseni comparative genomics.</title>
        <authorList>
            <person name="Bogema D.R."/>
        </authorList>
    </citation>
    <scope>NUCLEOTIDE SEQUENCE [LARGE SCALE GENOMIC DNA]</scope>
    <source>
        <strain evidence="9">ATCC PRA-31</strain>
    </source>
</reference>
<dbReference type="PRINTS" id="PR00458">
    <property type="entry name" value="PEROXIDASE"/>
</dbReference>
<evidence type="ECO:0000256" key="5">
    <source>
        <dbReference type="RuleBase" id="RU004241"/>
    </source>
</evidence>
<evidence type="ECO:0000256" key="4">
    <source>
        <dbReference type="ARBA" id="ARBA00050776"/>
    </source>
</evidence>
<dbReference type="SUPFAM" id="SSF48113">
    <property type="entry name" value="Heme-dependent peroxidases"/>
    <property type="match status" value="1"/>
</dbReference>
<evidence type="ECO:0000256" key="6">
    <source>
        <dbReference type="RuleBase" id="RU004504"/>
    </source>
</evidence>
<dbReference type="Gene3D" id="1.10.520.10">
    <property type="match status" value="1"/>
</dbReference>
<dbReference type="PANTHER" id="PTHR43586:SF8">
    <property type="entry name" value="CYSTEINE DESULFURASE 1, CHLOROPLASTIC"/>
    <property type="match status" value="1"/>
</dbReference>
<dbReference type="InterPro" id="IPR015422">
    <property type="entry name" value="PyrdxlP-dep_Trfase_small"/>
</dbReference>
<dbReference type="EMBL" id="JABANN010000228">
    <property type="protein sequence ID" value="KAF4665596.1"/>
    <property type="molecule type" value="Genomic_DNA"/>
</dbReference>
<dbReference type="CDD" id="cd00691">
    <property type="entry name" value="ascorbate_peroxidase"/>
    <property type="match status" value="1"/>
</dbReference>
<comment type="catalytic activity">
    <reaction evidence="4">
        <text>(sulfur carrier)-H + L-cysteine = (sulfur carrier)-SH + L-alanine</text>
        <dbReference type="Rhea" id="RHEA:43892"/>
        <dbReference type="Rhea" id="RHEA-COMP:14737"/>
        <dbReference type="Rhea" id="RHEA-COMP:14739"/>
        <dbReference type="ChEBI" id="CHEBI:29917"/>
        <dbReference type="ChEBI" id="CHEBI:35235"/>
        <dbReference type="ChEBI" id="CHEBI:57972"/>
        <dbReference type="ChEBI" id="CHEBI:64428"/>
        <dbReference type="EC" id="2.8.1.7"/>
    </reaction>
</comment>
<dbReference type="PROSITE" id="PS00435">
    <property type="entry name" value="PEROXIDASE_1"/>
    <property type="match status" value="1"/>
</dbReference>
<dbReference type="Gene3D" id="3.90.1150.10">
    <property type="entry name" value="Aspartate Aminotransferase, domain 1"/>
    <property type="match status" value="1"/>
</dbReference>
<evidence type="ECO:0000256" key="7">
    <source>
        <dbReference type="SAM" id="MobiDB-lite"/>
    </source>
</evidence>
<accession>A0A7J6M2B7</accession>
<dbReference type="InterPro" id="IPR015424">
    <property type="entry name" value="PyrdxlP-dep_Trfase"/>
</dbReference>
<sequence length="880" mass="96549">MGNICDSCRGSTSKPVPAAAANRQVVRPASTTTSGEVDTAQYTKDIRAMADELTAMIDRLNCDPIIVRFAWHDSGTYDKSLPWPQCGGASGGIIYDVELSHGANAGLPKALKFLQPIKAKYPGVSWADTIQLASACALKHSGGPDIIPYMKFGRKDISGPEECPPEGRLPNPEGADHLRKIFYRMGFNDQEIVVLSGAHTIGRAFKDRSGTVEEAAGHGTQYTNGSNIARNDGKEGIGMKGGRSWARKWLKFDNEYFVNIMEDAKAKSKADNGLLVLESDNCLVTDPSFRKYVEMYAKDNNKFLCDYAQAHIKLTPSRVHTTAVLPAGSGVPYHSNFRFRSSPKVDEGFGYGLRSLAFIALIGVAARAALRKDFPYFTNQQLTYLDSAATSQKPQVVLDSMDDFYANTNSNVHRSAHLAAERATEALEESRETMAKFIGAKGIEGLVITSGATDGLNRLAGMAARNGLLRDGKVLVTEMDHHSNILPWSTACPTTEMVKIDQNTADIDMKDFARKLDGRVKVVSFVHVSHVTGHKADVEAIRKLVRSRAPKALIVLDCTQSAPHQEINVEELGVDAIVFSSHKMFGPTGVGVLWLSPRALKVLPLPATTGGGALEGIDDDLNIRYTDSPWRYEPGTPPLAEAVGMAAAAEYIMDHREEIRQNEEELLSITLDEVSKIPCRTLGGAQANRGAPIVSMTFDGVYPNDIELEIVADRKNGVITESIACPKTRYQDAFTAEFNLYTGYDGSAGKLDSLKYHTKHLDYRFMYTDPPDNTGSDPLRFIDKSTFAHTLDRLSEFEGYLKSNEHDMSKLGIVVDGMRDFCSLLKAAVKKIFDTFPNMCQTYSIIVDEAVDAAYNEGWKFDNRDTGKAIFSPSFARDEC</sequence>
<dbReference type="InterPro" id="IPR010255">
    <property type="entry name" value="Haem_peroxidase_sf"/>
</dbReference>
<dbReference type="InterPro" id="IPR019793">
    <property type="entry name" value="Peroxidases_heam-ligand_BS"/>
</dbReference>
<comment type="similarity">
    <text evidence="2">Belongs to the class-V pyridoxal-phosphate-dependent aminotransferase family. Csd subfamily.</text>
</comment>
<dbReference type="Gene3D" id="3.40.640.10">
    <property type="entry name" value="Type I PLP-dependent aspartate aminotransferase-like (Major domain)"/>
    <property type="match status" value="1"/>
</dbReference>
<dbReference type="GO" id="GO:0020037">
    <property type="term" value="F:heme binding"/>
    <property type="evidence" value="ECO:0007669"/>
    <property type="project" value="InterPro"/>
</dbReference>
<protein>
    <recommendedName>
        <fullName evidence="8">Plant heme peroxidase family profile domain-containing protein</fullName>
    </recommendedName>
</protein>
<dbReference type="InterPro" id="IPR000192">
    <property type="entry name" value="Aminotrans_V_dom"/>
</dbReference>
<name>A0A7J6M2B7_PEROL</name>
<evidence type="ECO:0000313" key="9">
    <source>
        <dbReference type="EMBL" id="KAF4665596.1"/>
    </source>
</evidence>
<dbReference type="InterPro" id="IPR002016">
    <property type="entry name" value="Haem_peroxidase"/>
</dbReference>
<dbReference type="PROSITE" id="PS50873">
    <property type="entry name" value="PEROXIDASE_4"/>
    <property type="match status" value="1"/>
</dbReference>
<feature type="region of interest" description="Disordered" evidence="7">
    <location>
        <begin position="1"/>
        <end position="36"/>
    </location>
</feature>
<dbReference type="Gene3D" id="1.10.420.10">
    <property type="entry name" value="Peroxidase, domain 2"/>
    <property type="match status" value="1"/>
</dbReference>
<proteinExistence type="inferred from homology"/>
<dbReference type="InterPro" id="IPR020578">
    <property type="entry name" value="Aminotrans_V_PyrdxlP_BS"/>
</dbReference>
<dbReference type="SUPFAM" id="SSF53383">
    <property type="entry name" value="PLP-dependent transferases"/>
    <property type="match status" value="1"/>
</dbReference>
<feature type="domain" description="Plant heme peroxidase family profile" evidence="8">
    <location>
        <begin position="124"/>
        <end position="338"/>
    </location>
</feature>
<dbReference type="InterPro" id="IPR015421">
    <property type="entry name" value="PyrdxlP-dep_Trfase_major"/>
</dbReference>
<keyword evidence="3" id="KW-0663">Pyridoxal phosphate</keyword>
<comment type="cofactor">
    <cofactor evidence="1 6">
        <name>pyridoxal 5'-phosphate</name>
        <dbReference type="ChEBI" id="CHEBI:597326"/>
    </cofactor>
</comment>
<dbReference type="Pfam" id="PF00141">
    <property type="entry name" value="peroxidase"/>
    <property type="match status" value="1"/>
</dbReference>
<gene>
    <name evidence="9" type="ORF">FOL46_003585</name>
</gene>
<dbReference type="GO" id="GO:0004601">
    <property type="term" value="F:peroxidase activity"/>
    <property type="evidence" value="ECO:0007669"/>
    <property type="project" value="InterPro"/>
</dbReference>
<evidence type="ECO:0000256" key="3">
    <source>
        <dbReference type="ARBA" id="ARBA00022898"/>
    </source>
</evidence>
<evidence type="ECO:0000259" key="8">
    <source>
        <dbReference type="PROSITE" id="PS50873"/>
    </source>
</evidence>
<dbReference type="PANTHER" id="PTHR43586">
    <property type="entry name" value="CYSTEINE DESULFURASE"/>
    <property type="match status" value="1"/>
</dbReference>
<dbReference type="PRINTS" id="PR00459">
    <property type="entry name" value="ASPEROXIDASE"/>
</dbReference>
<dbReference type="Proteomes" id="UP000572268">
    <property type="component" value="Unassembled WGS sequence"/>
</dbReference>
<evidence type="ECO:0000313" key="10">
    <source>
        <dbReference type="Proteomes" id="UP000572268"/>
    </source>
</evidence>
<dbReference type="GO" id="GO:0006979">
    <property type="term" value="P:response to oxidative stress"/>
    <property type="evidence" value="ECO:0007669"/>
    <property type="project" value="InterPro"/>
</dbReference>
<feature type="non-terminal residue" evidence="9">
    <location>
        <position position="880"/>
    </location>
</feature>
<dbReference type="AlphaFoldDB" id="A0A7J6M2B7"/>
<comment type="caution">
    <text evidence="9">The sequence shown here is derived from an EMBL/GenBank/DDBJ whole genome shotgun (WGS) entry which is preliminary data.</text>
</comment>
<comment type="similarity">
    <text evidence="5">Belongs to the peroxidase family.</text>
</comment>
<dbReference type="PROSITE" id="PS00595">
    <property type="entry name" value="AA_TRANSFER_CLASS_5"/>
    <property type="match status" value="1"/>
</dbReference>
<evidence type="ECO:0000256" key="1">
    <source>
        <dbReference type="ARBA" id="ARBA00001933"/>
    </source>
</evidence>